<evidence type="ECO:0000256" key="12">
    <source>
        <dbReference type="SAM" id="MobiDB-lite"/>
    </source>
</evidence>
<evidence type="ECO:0000256" key="4">
    <source>
        <dbReference type="ARBA" id="ARBA00022553"/>
    </source>
</evidence>
<keyword evidence="6 11" id="KW-0106">Calcium</keyword>
<keyword evidence="7" id="KW-1133">Transmembrane helix</keyword>
<feature type="region of interest" description="Disordered" evidence="12">
    <location>
        <begin position="1"/>
        <end position="77"/>
    </location>
</feature>
<keyword evidence="10 11" id="KW-0449">Lipoprotein</keyword>
<comment type="cofactor">
    <cofactor evidence="1 11">
        <name>Ca(2+)</name>
        <dbReference type="ChEBI" id="CHEBI:29108"/>
    </cofactor>
</comment>
<name>A0A6P6E8V7_OCTDE</name>
<dbReference type="Pfam" id="PF03803">
    <property type="entry name" value="Scramblase"/>
    <property type="match status" value="1"/>
</dbReference>
<evidence type="ECO:0000256" key="2">
    <source>
        <dbReference type="ARBA" id="ARBA00004606"/>
    </source>
</evidence>
<comment type="function">
    <text evidence="11">May mediate accelerated ATP-independent bidirectional transbilayer migration of phospholipids upon binding calcium ions that results in a loss of phospholipid asymmetry in the plasma membrane.</text>
</comment>
<gene>
    <name evidence="14" type="primary">LOC101585945</name>
</gene>
<feature type="compositionally biased region" description="Polar residues" evidence="12">
    <location>
        <begin position="1"/>
        <end position="24"/>
    </location>
</feature>
<dbReference type="GO" id="GO:0005886">
    <property type="term" value="C:plasma membrane"/>
    <property type="evidence" value="ECO:0007669"/>
    <property type="project" value="TreeGrafter"/>
</dbReference>
<keyword evidence="8" id="KW-0472">Membrane</keyword>
<proteinExistence type="inferred from homology"/>
<dbReference type="PANTHER" id="PTHR23248:SF38">
    <property type="entry name" value="PHOSPHOLIPID SCRAMBLASE 1"/>
    <property type="match status" value="1"/>
</dbReference>
<dbReference type="GO" id="GO:0017128">
    <property type="term" value="F:phospholipid scramblase activity"/>
    <property type="evidence" value="ECO:0007669"/>
    <property type="project" value="InterPro"/>
</dbReference>
<keyword evidence="4" id="KW-0597">Phosphoprotein</keyword>
<dbReference type="InParanoid" id="A0A6P6E8V7"/>
<dbReference type="InterPro" id="IPR005552">
    <property type="entry name" value="Scramblase"/>
</dbReference>
<dbReference type="OrthoDB" id="191150at2759"/>
<evidence type="ECO:0000256" key="11">
    <source>
        <dbReference type="RuleBase" id="RU363116"/>
    </source>
</evidence>
<comment type="subcellular location">
    <subcellularLocation>
        <location evidence="2">Membrane</location>
        <topology evidence="2">Single-pass type II membrane protein</topology>
    </subcellularLocation>
</comment>
<keyword evidence="13" id="KW-1185">Reference proteome</keyword>
<dbReference type="Proteomes" id="UP000515203">
    <property type="component" value="Unplaced"/>
</dbReference>
<evidence type="ECO:0000256" key="6">
    <source>
        <dbReference type="ARBA" id="ARBA00022837"/>
    </source>
</evidence>
<feature type="compositionally biased region" description="Polar residues" evidence="12">
    <location>
        <begin position="41"/>
        <end position="52"/>
    </location>
</feature>
<evidence type="ECO:0000313" key="13">
    <source>
        <dbReference type="Proteomes" id="UP000515203"/>
    </source>
</evidence>
<dbReference type="RefSeq" id="XP_023568780.1">
    <property type="nucleotide sequence ID" value="XM_023713012.1"/>
</dbReference>
<evidence type="ECO:0000256" key="3">
    <source>
        <dbReference type="ARBA" id="ARBA00005350"/>
    </source>
</evidence>
<evidence type="ECO:0000256" key="8">
    <source>
        <dbReference type="ARBA" id="ARBA00023136"/>
    </source>
</evidence>
<evidence type="ECO:0000256" key="5">
    <source>
        <dbReference type="ARBA" id="ARBA00022692"/>
    </source>
</evidence>
<comment type="similarity">
    <text evidence="3 11">Belongs to the phospholipid scramblase family.</text>
</comment>
<keyword evidence="9 11" id="KW-0564">Palmitate</keyword>
<evidence type="ECO:0000256" key="7">
    <source>
        <dbReference type="ARBA" id="ARBA00022989"/>
    </source>
</evidence>
<accession>A0A6P6E8V7</accession>
<evidence type="ECO:0000256" key="1">
    <source>
        <dbReference type="ARBA" id="ARBA00001913"/>
    </source>
</evidence>
<dbReference type="AlphaFoldDB" id="A0A6P6E8V7"/>
<sequence length="335" mass="37592">MSLTIEGSPRNTDYSHSQNASQVHQPGDTQPLPPQLGPQTSCSGLSGANQDPQAGYLDSQGASQSPQTDSLIPEAGFPGAIQDRLPIQSQPKYNCPNPLGAVPRMPNPLCPWDGPPGLEWLDQVDLILVHQQVEILEVLTTFECNSKYEIKNSLGQRIYLVVEDTHWAIRYFCGKYRPFTLKICDNLGREVATVERSLTCKGCSCPCCSHETEIQAPPGVPIGYVKKMCLPWQDKFIVQNEKREDVLEIMGFCVLCRYCTDIDFEVKSLNEESVVGKISKHWTGFVQEFFTNADNFTVKFRVGLDVKLKVVMLGACLLIDFVYFEKKRKSFFKLI</sequence>
<dbReference type="GeneID" id="101585945"/>
<evidence type="ECO:0000313" key="14">
    <source>
        <dbReference type="RefSeq" id="XP_023568780.1"/>
    </source>
</evidence>
<evidence type="ECO:0000256" key="10">
    <source>
        <dbReference type="ARBA" id="ARBA00023288"/>
    </source>
</evidence>
<evidence type="ECO:0000256" key="9">
    <source>
        <dbReference type="ARBA" id="ARBA00023139"/>
    </source>
</evidence>
<protein>
    <recommendedName>
        <fullName evidence="11">Phospholipid scramblase</fullName>
    </recommendedName>
</protein>
<reference evidence="14" key="1">
    <citation type="submission" date="2025-08" db="UniProtKB">
        <authorList>
            <consortium name="RefSeq"/>
        </authorList>
    </citation>
    <scope>IDENTIFICATION</scope>
</reference>
<keyword evidence="5" id="KW-0812">Transmembrane</keyword>
<dbReference type="PANTHER" id="PTHR23248">
    <property type="entry name" value="PHOSPHOLIPID SCRAMBLASE-RELATED"/>
    <property type="match status" value="1"/>
</dbReference>
<feature type="compositionally biased region" description="Polar residues" evidence="12">
    <location>
        <begin position="60"/>
        <end position="70"/>
    </location>
</feature>
<organism evidence="13 14">
    <name type="scientific">Octodon degus</name>
    <name type="common">Degu</name>
    <name type="synonym">Sciurus degus</name>
    <dbReference type="NCBI Taxonomy" id="10160"/>
    <lineage>
        <taxon>Eukaryota</taxon>
        <taxon>Metazoa</taxon>
        <taxon>Chordata</taxon>
        <taxon>Craniata</taxon>
        <taxon>Vertebrata</taxon>
        <taxon>Euteleostomi</taxon>
        <taxon>Mammalia</taxon>
        <taxon>Eutheria</taxon>
        <taxon>Euarchontoglires</taxon>
        <taxon>Glires</taxon>
        <taxon>Rodentia</taxon>
        <taxon>Hystricomorpha</taxon>
        <taxon>Octodontidae</taxon>
        <taxon>Octodon</taxon>
    </lineage>
</organism>